<dbReference type="Pfam" id="PF01171">
    <property type="entry name" value="ATP_bind_3"/>
    <property type="match status" value="1"/>
</dbReference>
<comment type="caution">
    <text evidence="8">The sequence shown here is derived from an EMBL/GenBank/DDBJ whole genome shotgun (WGS) entry which is preliminary data.</text>
</comment>
<keyword evidence="5" id="KW-0067">ATP-binding</keyword>
<keyword evidence="3" id="KW-0819">tRNA processing</keyword>
<dbReference type="InterPro" id="IPR014729">
    <property type="entry name" value="Rossmann-like_a/b/a_fold"/>
</dbReference>
<protein>
    <recommendedName>
        <fullName evidence="1">tRNA(Ile)-lysidine synthetase</fullName>
        <ecNumber evidence="1">6.3.4.19</ecNumber>
    </recommendedName>
</protein>
<keyword evidence="2 8" id="KW-0436">Ligase</keyword>
<evidence type="ECO:0000313" key="8">
    <source>
        <dbReference type="EMBL" id="MPL57230.1"/>
    </source>
</evidence>
<dbReference type="PANTHER" id="PTHR43033">
    <property type="entry name" value="TRNA(ILE)-LYSIDINE SYNTHASE-RELATED"/>
    <property type="match status" value="1"/>
</dbReference>
<dbReference type="GO" id="GO:0032267">
    <property type="term" value="F:tRNA(Ile)-lysidine synthase activity"/>
    <property type="evidence" value="ECO:0007669"/>
    <property type="project" value="UniProtKB-EC"/>
</dbReference>
<evidence type="ECO:0000256" key="1">
    <source>
        <dbReference type="ARBA" id="ARBA00013267"/>
    </source>
</evidence>
<sequence length="369" mass="40192">MIKSAPTLQNIPPAAARLCLEVERFCLTRLGLAKGSRLLLALSGGADSTALAVVLHLLAPRLGLSLHALSVDHGLRDESAQDAVFTLQVCNILNIPCTVRQADVRGLAQNSGTGIEDAARRLRYALLEQERVAVGADFIALGHHAGDMSEDVLLRLTRGTGWPALGGMAARDDERHLLRPLLATDAQALRTLLVECGIDWREDASNQSRQYKRNRLRLDVLPLLREENPSLDRTLHDLWQMARLDEDYWNTALDAALAEHPWIVGKDENAAEGLSLILPAKLLAGLHPAARLRLYVRAVRFLCRPAAGNADKDSDSSGQIHGQARARTLLALDDALAKGRGNTRFQLPGGLEAYLKGGSIVFRHKGLNS</sequence>
<gene>
    <name evidence="8" type="primary">tilS_2</name>
    <name evidence="8" type="ORF">SDC9_02729</name>
</gene>
<keyword evidence="4" id="KW-0547">Nucleotide-binding</keyword>
<proteinExistence type="inferred from homology"/>
<comment type="catalytic activity">
    <reaction evidence="6">
        <text>cytidine(34) in tRNA(Ile2) + L-lysine + ATP = lysidine(34) in tRNA(Ile2) + AMP + diphosphate + H(+)</text>
        <dbReference type="Rhea" id="RHEA:43744"/>
        <dbReference type="Rhea" id="RHEA-COMP:10625"/>
        <dbReference type="Rhea" id="RHEA-COMP:10670"/>
        <dbReference type="ChEBI" id="CHEBI:15378"/>
        <dbReference type="ChEBI" id="CHEBI:30616"/>
        <dbReference type="ChEBI" id="CHEBI:32551"/>
        <dbReference type="ChEBI" id="CHEBI:33019"/>
        <dbReference type="ChEBI" id="CHEBI:82748"/>
        <dbReference type="ChEBI" id="CHEBI:83665"/>
        <dbReference type="ChEBI" id="CHEBI:456215"/>
        <dbReference type="EC" id="6.3.4.19"/>
    </reaction>
</comment>
<dbReference type="AlphaFoldDB" id="A0A644SRD3"/>
<feature type="domain" description="tRNA(Ile)-lysidine/2-thiocytidine synthase N-terminal" evidence="7">
    <location>
        <begin position="38"/>
        <end position="217"/>
    </location>
</feature>
<evidence type="ECO:0000256" key="4">
    <source>
        <dbReference type="ARBA" id="ARBA00022741"/>
    </source>
</evidence>
<reference evidence="8" key="1">
    <citation type="submission" date="2019-08" db="EMBL/GenBank/DDBJ databases">
        <authorList>
            <person name="Kucharzyk K."/>
            <person name="Murdoch R.W."/>
            <person name="Higgins S."/>
            <person name="Loffler F."/>
        </authorList>
    </citation>
    <scope>NUCLEOTIDE SEQUENCE</scope>
</reference>
<dbReference type="CDD" id="cd01992">
    <property type="entry name" value="TilS_N"/>
    <property type="match status" value="1"/>
</dbReference>
<evidence type="ECO:0000256" key="6">
    <source>
        <dbReference type="ARBA" id="ARBA00048539"/>
    </source>
</evidence>
<evidence type="ECO:0000259" key="7">
    <source>
        <dbReference type="Pfam" id="PF01171"/>
    </source>
</evidence>
<dbReference type="EMBL" id="VSSQ01000004">
    <property type="protein sequence ID" value="MPL57230.1"/>
    <property type="molecule type" value="Genomic_DNA"/>
</dbReference>
<organism evidence="8">
    <name type="scientific">bioreactor metagenome</name>
    <dbReference type="NCBI Taxonomy" id="1076179"/>
    <lineage>
        <taxon>unclassified sequences</taxon>
        <taxon>metagenomes</taxon>
        <taxon>ecological metagenomes</taxon>
    </lineage>
</organism>
<accession>A0A644SRD3</accession>
<dbReference type="InterPro" id="IPR011063">
    <property type="entry name" value="TilS/TtcA_N"/>
</dbReference>
<dbReference type="PANTHER" id="PTHR43033:SF1">
    <property type="entry name" value="TRNA(ILE)-LYSIDINE SYNTHASE-RELATED"/>
    <property type="match status" value="1"/>
</dbReference>
<evidence type="ECO:0000256" key="3">
    <source>
        <dbReference type="ARBA" id="ARBA00022694"/>
    </source>
</evidence>
<dbReference type="GO" id="GO:0008033">
    <property type="term" value="P:tRNA processing"/>
    <property type="evidence" value="ECO:0007669"/>
    <property type="project" value="UniProtKB-KW"/>
</dbReference>
<dbReference type="Gene3D" id="3.40.50.620">
    <property type="entry name" value="HUPs"/>
    <property type="match status" value="1"/>
</dbReference>
<dbReference type="SUPFAM" id="SSF52402">
    <property type="entry name" value="Adenine nucleotide alpha hydrolases-like"/>
    <property type="match status" value="1"/>
</dbReference>
<name>A0A644SRD3_9ZZZZ</name>
<dbReference type="InterPro" id="IPR012094">
    <property type="entry name" value="tRNA_Ile_lys_synt"/>
</dbReference>
<evidence type="ECO:0000256" key="5">
    <source>
        <dbReference type="ARBA" id="ARBA00022840"/>
    </source>
</evidence>
<dbReference type="HAMAP" id="MF_01161">
    <property type="entry name" value="tRNA_Ile_lys_synt"/>
    <property type="match status" value="1"/>
</dbReference>
<dbReference type="NCBIfam" id="TIGR02432">
    <property type="entry name" value="lysidine_TilS_N"/>
    <property type="match status" value="1"/>
</dbReference>
<evidence type="ECO:0000256" key="2">
    <source>
        <dbReference type="ARBA" id="ARBA00022598"/>
    </source>
</evidence>
<dbReference type="InterPro" id="IPR012795">
    <property type="entry name" value="tRNA_Ile_lys_synt_N"/>
</dbReference>
<dbReference type="EC" id="6.3.4.19" evidence="1"/>
<dbReference type="GO" id="GO:0005524">
    <property type="term" value="F:ATP binding"/>
    <property type="evidence" value="ECO:0007669"/>
    <property type="project" value="UniProtKB-KW"/>
</dbReference>